<name>A0ABN8NR08_9CNID</name>
<keyword evidence="2" id="KW-1185">Reference proteome</keyword>
<gene>
    <name evidence="1" type="ORF">PLOB_00026026</name>
</gene>
<dbReference type="EMBL" id="CALNXK010000031">
    <property type="protein sequence ID" value="CAH3117671.1"/>
    <property type="molecule type" value="Genomic_DNA"/>
</dbReference>
<proteinExistence type="predicted"/>
<reference evidence="1 2" key="1">
    <citation type="submission" date="2022-05" db="EMBL/GenBank/DDBJ databases">
        <authorList>
            <consortium name="Genoscope - CEA"/>
            <person name="William W."/>
        </authorList>
    </citation>
    <scope>NUCLEOTIDE SEQUENCE [LARGE SCALE GENOMIC DNA]</scope>
</reference>
<comment type="caution">
    <text evidence="1">The sequence shown here is derived from an EMBL/GenBank/DDBJ whole genome shotgun (WGS) entry which is preliminary data.</text>
</comment>
<accession>A0ABN8NR08</accession>
<dbReference type="Proteomes" id="UP001159405">
    <property type="component" value="Unassembled WGS sequence"/>
</dbReference>
<evidence type="ECO:0000313" key="1">
    <source>
        <dbReference type="EMBL" id="CAH3117671.1"/>
    </source>
</evidence>
<evidence type="ECO:0000313" key="2">
    <source>
        <dbReference type="Proteomes" id="UP001159405"/>
    </source>
</evidence>
<sequence length="295" mass="33504">MPAWARLPLELQGDEGERKYKMAHLYSYHGYYYPKLTLLLPIIHDRTVDDIIQTHATTLEDVFDIKLQQKEKSLPQIYWIPKLHKTPYKARFIAEVLEGLKEKHPEAADIANKSLSSGPIDYIPPGVFDLINEKMIFDAATKTKGSAGSSGMDAELYRRILCSKNFKAEGKEGKKYGYLVNGSKSWLIVKSEVLGDEAKRVFGDEKLTNRTDVLDKAHPSPDDKAKTKALLDLHKAIQESEHNEEGGSDPPPRYIRPLCSERSKLRNINAVLDAFCEACMSKRQRKSSWENNQRG</sequence>
<protein>
    <submittedName>
        <fullName evidence="1">Uncharacterized protein</fullName>
    </submittedName>
</protein>
<organism evidence="1 2">
    <name type="scientific">Porites lobata</name>
    <dbReference type="NCBI Taxonomy" id="104759"/>
    <lineage>
        <taxon>Eukaryota</taxon>
        <taxon>Metazoa</taxon>
        <taxon>Cnidaria</taxon>
        <taxon>Anthozoa</taxon>
        <taxon>Hexacorallia</taxon>
        <taxon>Scleractinia</taxon>
        <taxon>Fungiina</taxon>
        <taxon>Poritidae</taxon>
        <taxon>Porites</taxon>
    </lineage>
</organism>